<dbReference type="PANTHER" id="PTHR43668">
    <property type="entry name" value="ALLANTOINASE"/>
    <property type="match status" value="1"/>
</dbReference>
<dbReference type="GO" id="GO:0005737">
    <property type="term" value="C:cytoplasm"/>
    <property type="evidence" value="ECO:0007669"/>
    <property type="project" value="TreeGrafter"/>
</dbReference>
<proteinExistence type="predicted"/>
<evidence type="ECO:0000313" key="3">
    <source>
        <dbReference type="EMBL" id="GGX63010.1"/>
    </source>
</evidence>
<comment type="caution">
    <text evidence="3">The sequence shown here is derived from an EMBL/GenBank/DDBJ whole genome shotgun (WGS) entry which is preliminary data.</text>
</comment>
<dbReference type="Gene3D" id="3.20.20.140">
    <property type="entry name" value="Metal-dependent hydrolases"/>
    <property type="match status" value="1"/>
</dbReference>
<dbReference type="PANTHER" id="PTHR43668:SF2">
    <property type="entry name" value="ALLANTOINASE"/>
    <property type="match status" value="1"/>
</dbReference>
<dbReference type="GO" id="GO:0006221">
    <property type="term" value="P:pyrimidine nucleotide biosynthetic process"/>
    <property type="evidence" value="ECO:0007669"/>
    <property type="project" value="UniProtKB-KW"/>
</dbReference>
<keyword evidence="4" id="KW-1185">Reference proteome</keyword>
<dbReference type="GO" id="GO:0046872">
    <property type="term" value="F:metal ion binding"/>
    <property type="evidence" value="ECO:0007669"/>
    <property type="project" value="InterPro"/>
</dbReference>
<dbReference type="RefSeq" id="WP_189582504.1">
    <property type="nucleotide sequence ID" value="NZ_BMYV01000001.1"/>
</dbReference>
<dbReference type="SUPFAM" id="SSF51556">
    <property type="entry name" value="Metallo-dependent hydrolases"/>
    <property type="match status" value="1"/>
</dbReference>
<dbReference type="Gene3D" id="2.30.40.10">
    <property type="entry name" value="Urease, subunit C, domain 1"/>
    <property type="match status" value="1"/>
</dbReference>
<dbReference type="SUPFAM" id="SSF51338">
    <property type="entry name" value="Composite domain of metallo-dependent hydrolases"/>
    <property type="match status" value="1"/>
</dbReference>
<protein>
    <submittedName>
        <fullName evidence="3">Dihydroorotase</fullName>
    </submittedName>
</protein>
<dbReference type="NCBIfam" id="TIGR00857">
    <property type="entry name" value="pyrC_multi"/>
    <property type="match status" value="1"/>
</dbReference>
<organism evidence="3 4">
    <name type="scientific">Litorimonas cladophorae</name>
    <dbReference type="NCBI Taxonomy" id="1220491"/>
    <lineage>
        <taxon>Bacteria</taxon>
        <taxon>Pseudomonadati</taxon>
        <taxon>Pseudomonadota</taxon>
        <taxon>Alphaproteobacteria</taxon>
        <taxon>Maricaulales</taxon>
        <taxon>Robiginitomaculaceae</taxon>
    </lineage>
</organism>
<dbReference type="GO" id="GO:0004151">
    <property type="term" value="F:dihydroorotase activity"/>
    <property type="evidence" value="ECO:0007669"/>
    <property type="project" value="InterPro"/>
</dbReference>
<dbReference type="Proteomes" id="UP000600865">
    <property type="component" value="Unassembled WGS sequence"/>
</dbReference>
<dbReference type="InterPro" id="IPR032466">
    <property type="entry name" value="Metal_Hydrolase"/>
</dbReference>
<evidence type="ECO:0000259" key="2">
    <source>
        <dbReference type="Pfam" id="PF01979"/>
    </source>
</evidence>
<gene>
    <name evidence="3" type="primary">pyrC</name>
    <name evidence="3" type="ORF">GCM10011309_11230</name>
</gene>
<dbReference type="InterPro" id="IPR050138">
    <property type="entry name" value="DHOase/Allantoinase_Hydrolase"/>
</dbReference>
<evidence type="ECO:0000256" key="1">
    <source>
        <dbReference type="ARBA" id="ARBA00022975"/>
    </source>
</evidence>
<dbReference type="InterPro" id="IPR006680">
    <property type="entry name" value="Amidohydro-rel"/>
</dbReference>
<evidence type="ECO:0000313" key="4">
    <source>
        <dbReference type="Proteomes" id="UP000600865"/>
    </source>
</evidence>
<dbReference type="EMBL" id="BMYV01000001">
    <property type="protein sequence ID" value="GGX63010.1"/>
    <property type="molecule type" value="Genomic_DNA"/>
</dbReference>
<accession>A0A918NCT8</accession>
<dbReference type="CDD" id="cd01317">
    <property type="entry name" value="DHOase_IIa"/>
    <property type="match status" value="1"/>
</dbReference>
<sequence>MSITLTDIRILDPESGTDTIGHLRIENGEIADFGPDCAVYGNVIEGQGLCVAPGLIDMRVTTGEPGRENRETLATAADAAIAGGVTTFVVMPGTDPVIDDMALVDYVIRRGEALPVDILVAGALTKGLDGETMTEIGLMQQAGAVMFASGKQPIRNAQIMRRLLSYSASFNALISNHCMTPEFSSGTVAHESDFSSRLGLTAAPSVSERIMAERDIALAELTGGRVLLDLVSSADVLPVLRRAKAKELDVAASVSINHLALNELDIGDYRTFAKLEPPLREERDRQALLAAVNDGTIDVIVSDHDPRPAGEKRLPYAEASPGAVGLELLLAAGLSQVADGGLDLLAFLAALTHRPADLLGLDAGRIRVGAAADLVIFDPNEPWVCDAEKLRSRSKNTPFDGRRLTGRVQHTIKNGEIVYSV</sequence>
<name>A0A918NCT8_9PROT</name>
<dbReference type="InterPro" id="IPR011059">
    <property type="entry name" value="Metal-dep_hydrolase_composite"/>
</dbReference>
<feature type="domain" description="Amidohydrolase-related" evidence="2">
    <location>
        <begin position="51"/>
        <end position="418"/>
    </location>
</feature>
<dbReference type="GO" id="GO:0004038">
    <property type="term" value="F:allantoinase activity"/>
    <property type="evidence" value="ECO:0007669"/>
    <property type="project" value="TreeGrafter"/>
</dbReference>
<keyword evidence="1" id="KW-0665">Pyrimidine biosynthesis</keyword>
<dbReference type="GO" id="GO:0006145">
    <property type="term" value="P:purine nucleobase catabolic process"/>
    <property type="evidence" value="ECO:0007669"/>
    <property type="project" value="TreeGrafter"/>
</dbReference>
<dbReference type="AlphaFoldDB" id="A0A918NCT8"/>
<reference evidence="3 4" key="1">
    <citation type="journal article" date="2014" name="Int. J. Syst. Evol. Microbiol.">
        <title>Complete genome sequence of Corynebacterium casei LMG S-19264T (=DSM 44701T), isolated from a smear-ripened cheese.</title>
        <authorList>
            <consortium name="US DOE Joint Genome Institute (JGI-PGF)"/>
            <person name="Walter F."/>
            <person name="Albersmeier A."/>
            <person name="Kalinowski J."/>
            <person name="Ruckert C."/>
        </authorList>
    </citation>
    <scope>NUCLEOTIDE SEQUENCE [LARGE SCALE GENOMIC DNA]</scope>
    <source>
        <strain evidence="3 4">KCTC 23968</strain>
    </source>
</reference>
<dbReference type="InterPro" id="IPR004722">
    <property type="entry name" value="DHOase"/>
</dbReference>
<dbReference type="Pfam" id="PF01979">
    <property type="entry name" value="Amidohydro_1"/>
    <property type="match status" value="1"/>
</dbReference>